<protein>
    <recommendedName>
        <fullName evidence="5">AMP-dependent synthetase/ligase domain-containing protein</fullName>
    </recommendedName>
</protein>
<evidence type="ECO:0000313" key="6">
    <source>
        <dbReference type="EMBL" id="KAG7397824.1"/>
    </source>
</evidence>
<evidence type="ECO:0000256" key="1">
    <source>
        <dbReference type="ARBA" id="ARBA00022598"/>
    </source>
</evidence>
<feature type="region of interest" description="Disordered" evidence="4">
    <location>
        <begin position="94"/>
        <end position="114"/>
    </location>
</feature>
<sequence>MAVPPVVRSSSPNAASINSPDPSASKSQRHDVRNGQKNSISNGRDTPPAAGASSRSRSESSPHTPSVPTRDAESRPRRVTSDMISFTATPVAMANRASSCSSECQTPRPADRRPRRFLHRQHSQDSVVAGNRPFGEIKIESVGSDAQQRRGGHKYGYMYSRGVSVDSDLCARNRDRRSSRNSKNSRGRAWSRALSVSHEDGADATTVAAAVTATPSSVWTAFMQTVAAHADEPAVSGQEEKFRHRRFHSTAVSAVDVTYSWAQHAVRVRCVARALLQLGFCAGEGVVVSAQSSPLLHAVNLAVTSLGGVVAHIRSSWSTRELRDQILPTAKATVVVVDSLEDNFREALEELDDQPESLRPPIRAVVVLGGVEQLDRAIADLRASINVMGAQDLLAVNTLNSSSLEDEKSVVVAPSLDSAASHVMPGQCCLLSFDYNRNGQIRAAELSHDNVLFTAAALARSFGIMSEDRLVGYLPLDHVASQVLELYMPLVAGLSVVCAPTYKRPLVRVITEHKPTVFFATPATWARFSEQVYRAKGDVNAAVYRWAKTRATNNSQKLLFAKGKGAKGRSLGYMLAKALVLNNIKKKIGLEGCTACYSVLAPLDFELERLFKTVDTPIYQLFGTPETSGFAAINFPHAWEFGSSGRALAGTTIRCDERSQETVLRGRNVFLGYRYAPGSGCCSPQPENDFDDNNVINNVEVSTCDADGWLRLCQRCFLTPTGFLKISDPRDFLVLSTGDWVPLHPFEFAMQELMPELDRAVLVGDGRTFLSALFFLKTSGVSSRAAGANKLAGGLLLDEDALKVGLAIGSTATTVSEAIRCQHWAVHFDSVLEQLPSVCSISGFRVRKWILMSADFSVESGELDPDTGDVRRRAVDRKYQALLDSLYN</sequence>
<keyword evidence="3" id="KW-0443">Lipid metabolism</keyword>
<dbReference type="GO" id="GO:0004467">
    <property type="term" value="F:long-chain fatty acid-CoA ligase activity"/>
    <property type="evidence" value="ECO:0007669"/>
    <property type="project" value="TreeGrafter"/>
</dbReference>
<dbReference type="Pfam" id="PF00501">
    <property type="entry name" value="AMP-binding"/>
    <property type="match status" value="2"/>
</dbReference>
<feature type="compositionally biased region" description="Polar residues" evidence="4">
    <location>
        <begin position="35"/>
        <end position="44"/>
    </location>
</feature>
<dbReference type="PANTHER" id="PTHR43272:SF32">
    <property type="entry name" value="AMP-DEPENDENT SYNTHETASE_LIGASE DOMAIN-CONTAINING PROTEIN"/>
    <property type="match status" value="1"/>
</dbReference>
<feature type="domain" description="AMP-dependent synthetase/ligase" evidence="5">
    <location>
        <begin position="444"/>
        <end position="673"/>
    </location>
</feature>
<dbReference type="PANTHER" id="PTHR43272">
    <property type="entry name" value="LONG-CHAIN-FATTY-ACID--COA LIGASE"/>
    <property type="match status" value="1"/>
</dbReference>
<dbReference type="AlphaFoldDB" id="A0A8T1WY79"/>
<proteinExistence type="predicted"/>
<evidence type="ECO:0000256" key="4">
    <source>
        <dbReference type="SAM" id="MobiDB-lite"/>
    </source>
</evidence>
<evidence type="ECO:0000259" key="5">
    <source>
        <dbReference type="Pfam" id="PF00501"/>
    </source>
</evidence>
<feature type="compositionally biased region" description="Polar residues" evidence="4">
    <location>
        <begin position="96"/>
        <end position="105"/>
    </location>
</feature>
<reference evidence="6" key="1">
    <citation type="submission" date="2021-02" db="EMBL/GenBank/DDBJ databases">
        <authorList>
            <person name="Palmer J.M."/>
        </authorList>
    </citation>
    <scope>NUCLEOTIDE SEQUENCE</scope>
    <source>
        <strain evidence="6">SCRP23</strain>
    </source>
</reference>
<name>A0A8T1WY79_9STRA</name>
<keyword evidence="2" id="KW-0276">Fatty acid metabolism</keyword>
<evidence type="ECO:0000256" key="3">
    <source>
        <dbReference type="ARBA" id="ARBA00023098"/>
    </source>
</evidence>
<dbReference type="GO" id="GO:0005783">
    <property type="term" value="C:endoplasmic reticulum"/>
    <property type="evidence" value="ECO:0007669"/>
    <property type="project" value="TreeGrafter"/>
</dbReference>
<dbReference type="InterPro" id="IPR000873">
    <property type="entry name" value="AMP-dep_synth/lig_dom"/>
</dbReference>
<dbReference type="Proteomes" id="UP000693981">
    <property type="component" value="Unassembled WGS sequence"/>
</dbReference>
<dbReference type="GO" id="GO:0016020">
    <property type="term" value="C:membrane"/>
    <property type="evidence" value="ECO:0007669"/>
    <property type="project" value="TreeGrafter"/>
</dbReference>
<feature type="domain" description="AMP-dependent synthetase/ligase" evidence="5">
    <location>
        <begin position="248"/>
        <end position="361"/>
    </location>
</feature>
<dbReference type="OrthoDB" id="3633556at2759"/>
<evidence type="ECO:0000256" key="2">
    <source>
        <dbReference type="ARBA" id="ARBA00022832"/>
    </source>
</evidence>
<organism evidence="6 7">
    <name type="scientific">Phytophthora boehmeriae</name>
    <dbReference type="NCBI Taxonomy" id="109152"/>
    <lineage>
        <taxon>Eukaryota</taxon>
        <taxon>Sar</taxon>
        <taxon>Stramenopiles</taxon>
        <taxon>Oomycota</taxon>
        <taxon>Peronosporomycetes</taxon>
        <taxon>Peronosporales</taxon>
        <taxon>Peronosporaceae</taxon>
        <taxon>Phytophthora</taxon>
    </lineage>
</organism>
<keyword evidence="1" id="KW-0436">Ligase</keyword>
<keyword evidence="7" id="KW-1185">Reference proteome</keyword>
<feature type="compositionally biased region" description="Low complexity" evidence="4">
    <location>
        <begin position="9"/>
        <end position="25"/>
    </location>
</feature>
<accession>A0A8T1WY79</accession>
<evidence type="ECO:0000313" key="7">
    <source>
        <dbReference type="Proteomes" id="UP000693981"/>
    </source>
</evidence>
<comment type="caution">
    <text evidence="6">The sequence shown here is derived from an EMBL/GenBank/DDBJ whole genome shotgun (WGS) entry which is preliminary data.</text>
</comment>
<gene>
    <name evidence="6" type="ORF">PHYBOEH_012086</name>
</gene>
<feature type="compositionally biased region" description="Basic and acidic residues" evidence="4">
    <location>
        <begin position="70"/>
        <end position="79"/>
    </location>
</feature>
<dbReference type="EMBL" id="JAGDFL010000099">
    <property type="protein sequence ID" value="KAG7397824.1"/>
    <property type="molecule type" value="Genomic_DNA"/>
</dbReference>
<feature type="region of interest" description="Disordered" evidence="4">
    <location>
        <begin position="1"/>
        <end position="79"/>
    </location>
</feature>
<feature type="region of interest" description="Disordered" evidence="4">
    <location>
        <begin position="170"/>
        <end position="194"/>
    </location>
</feature>